<dbReference type="EMBL" id="LDJX01000008">
    <property type="protein sequence ID" value="KPM30594.1"/>
    <property type="molecule type" value="Genomic_DNA"/>
</dbReference>
<keyword evidence="2" id="KW-0675">Receptor</keyword>
<organism evidence="2 3">
    <name type="scientific">Croceitalea dokdonensis DOKDO 023</name>
    <dbReference type="NCBI Taxonomy" id="1300341"/>
    <lineage>
        <taxon>Bacteria</taxon>
        <taxon>Pseudomonadati</taxon>
        <taxon>Bacteroidota</taxon>
        <taxon>Flavobacteriia</taxon>
        <taxon>Flavobacteriales</taxon>
        <taxon>Flavobacteriaceae</taxon>
        <taxon>Croceitalea</taxon>
    </lineage>
</organism>
<evidence type="ECO:0000313" key="3">
    <source>
        <dbReference type="Proteomes" id="UP000050280"/>
    </source>
</evidence>
<accession>A0A0P7AW77</accession>
<dbReference type="InterPro" id="IPR037066">
    <property type="entry name" value="Plug_dom_sf"/>
</dbReference>
<keyword evidence="3" id="KW-1185">Reference proteome</keyword>
<proteinExistence type="predicted"/>
<evidence type="ECO:0000259" key="1">
    <source>
        <dbReference type="Pfam" id="PF07715"/>
    </source>
</evidence>
<dbReference type="Gene3D" id="2.170.130.10">
    <property type="entry name" value="TonB-dependent receptor, plug domain"/>
    <property type="match status" value="1"/>
</dbReference>
<dbReference type="AlphaFoldDB" id="A0A0P7AW77"/>
<comment type="caution">
    <text evidence="2">The sequence shown here is derived from an EMBL/GenBank/DDBJ whole genome shotgun (WGS) entry which is preliminary data.</text>
</comment>
<dbReference type="Proteomes" id="UP000050280">
    <property type="component" value="Unassembled WGS sequence"/>
</dbReference>
<dbReference type="Pfam" id="PF07715">
    <property type="entry name" value="Plug"/>
    <property type="match status" value="1"/>
</dbReference>
<dbReference type="STRING" id="1300341.I595_3415"/>
<evidence type="ECO:0000313" key="2">
    <source>
        <dbReference type="EMBL" id="KPM30594.1"/>
    </source>
</evidence>
<name>A0A0P7AW77_9FLAO</name>
<protein>
    <submittedName>
        <fullName evidence="2">TonB-dependent receptor plug</fullName>
    </submittedName>
</protein>
<feature type="domain" description="TonB-dependent receptor plug" evidence="1">
    <location>
        <begin position="618"/>
        <end position="709"/>
    </location>
</feature>
<reference evidence="2 3" key="1">
    <citation type="submission" date="2015-09" db="EMBL/GenBank/DDBJ databases">
        <title>Genome sequence of the marine flavobacterium Croceitalea dokdonensis DOKDO 023 that contains proton- and sodium-pumping rhodopsins.</title>
        <authorList>
            <person name="Kwon S.-K."/>
            <person name="Lee H.K."/>
            <person name="Kwak M.-J."/>
            <person name="Kim J.F."/>
        </authorList>
    </citation>
    <scope>NUCLEOTIDE SEQUENCE [LARGE SCALE GENOMIC DNA]</scope>
    <source>
        <strain evidence="2 3">DOKDO 023</strain>
    </source>
</reference>
<dbReference type="InterPro" id="IPR012910">
    <property type="entry name" value="Plug_dom"/>
</dbReference>
<gene>
    <name evidence="2" type="ORF">I595_3415</name>
</gene>
<dbReference type="SUPFAM" id="SSF56935">
    <property type="entry name" value="Porins"/>
    <property type="match status" value="1"/>
</dbReference>
<dbReference type="PATRIC" id="fig|1300341.3.peg.3559"/>
<sequence>MGIFSTIAGKTIEIKQNTMNKFRLPTALILLYFLSLSSYGQVNGPNANDIIDQVRNDSHAIYQENVMDSLITWREQLMFHFDNPVLEEGTPLFFKAYTLTGPNKIRATLSKVLKVELLDEENAIIKTQYHKIVSGMAEGSIIMPKKLKDGQYTLRAYTRWMQNYGEDAFFQQRFLVSSQNIKPEEDRQTEDILISFYPEGGTLVHGLKNRLVVKATSSANRPVEIEGVIVDGSGDEVAVLTVHGKGLASTFLSPVNNEPYYLITKSGKKYLLPEIAKEGAVLNINNLDENKIKVRVSMTDDTKAKKVLIRGIKGGIVYFDKPMPIKQASGMLDISKVGLPLGAMTFLLLDEKEQVLAFRPIEITAANQLNISVDALDEDLSNSELVLKLRVTDDNGNPVRTNVSLSAVNLPTDFSDKESNSFEPLMNDNMVWGDIQRQDRFLRDLQAMTMTNSTEGLMNPELSRIDYPFQKGLNLYGYAYDLNNKLLKNSKIQMVNTSESTILARELTTDKEGRIRIENLDVTGENDIVFRTYGGDAAARLVKIVPFENSVNGMGSTKTVFDATKKNKADKKVQSPSWLPIDNTDVITLSEVEIKQNKLKRQDRTPSLYGIEPTKSVLQDFERPKTIPELFLGIAGVQVIGLGGLRPSIRLTRETGSGPILWVVNGTPLSQPATLVDIMDLIPANDVDRIEILQDSEASMYGSRAAGGVVLLYTRNASSLDNIKRKDGQLKFQGYEEVSDFKSFAQQLAKKPKKFQDKRTTLYWNPNIQTDENGEAMIRFTTPLSVKQLEIKTTAITEKGAVGSARISL</sequence>